<dbReference type="PANTHER" id="PTHR48111">
    <property type="entry name" value="REGULATOR OF RPOS"/>
    <property type="match status" value="1"/>
</dbReference>
<evidence type="ECO:0000256" key="5">
    <source>
        <dbReference type="ARBA" id="ARBA00024867"/>
    </source>
</evidence>
<comment type="function">
    <text evidence="5">May play the central regulatory role in sporulation. It may be an element of the effector pathway responsible for the activation of sporulation genes in response to nutritional stress. Spo0A may act in concert with spo0H (a sigma factor) to control the expression of some genes that are critical to the sporulation process.</text>
</comment>
<dbReference type="PROSITE" id="PS50110">
    <property type="entry name" value="RESPONSE_REGULATORY"/>
    <property type="match status" value="1"/>
</dbReference>
<evidence type="ECO:0000259" key="9">
    <source>
        <dbReference type="PROSITE" id="PS51755"/>
    </source>
</evidence>
<dbReference type="AlphaFoldDB" id="A0A3E3IGR4"/>
<protein>
    <recommendedName>
        <fullName evidence="1">Stage 0 sporulation protein A homolog</fullName>
    </recommendedName>
</protein>
<comment type="caution">
    <text evidence="10">The sequence shown here is derived from an EMBL/GenBank/DDBJ whole genome shotgun (WGS) entry which is preliminary data.</text>
</comment>
<gene>
    <name evidence="10" type="ORF">DWY69_24540</name>
</gene>
<feature type="modified residue" description="4-aspartylphosphate" evidence="6">
    <location>
        <position position="58"/>
    </location>
</feature>
<feature type="domain" description="Response regulatory" evidence="8">
    <location>
        <begin position="10"/>
        <end position="122"/>
    </location>
</feature>
<evidence type="ECO:0000256" key="2">
    <source>
        <dbReference type="ARBA" id="ARBA00023015"/>
    </source>
</evidence>
<dbReference type="PROSITE" id="PS51755">
    <property type="entry name" value="OMPR_PHOB"/>
    <property type="match status" value="1"/>
</dbReference>
<dbReference type="CDD" id="cd00383">
    <property type="entry name" value="trans_reg_C"/>
    <property type="match status" value="1"/>
</dbReference>
<accession>A0A3E3IGR4</accession>
<feature type="DNA-binding region" description="OmpR/PhoB-type" evidence="7">
    <location>
        <begin position="131"/>
        <end position="230"/>
    </location>
</feature>
<evidence type="ECO:0000259" key="8">
    <source>
        <dbReference type="PROSITE" id="PS50110"/>
    </source>
</evidence>
<evidence type="ECO:0000256" key="1">
    <source>
        <dbReference type="ARBA" id="ARBA00018672"/>
    </source>
</evidence>
<dbReference type="Gene3D" id="6.10.250.690">
    <property type="match status" value="1"/>
</dbReference>
<sequence length="230" mass="26292">MEKKLPNKKKILIIDDEQDITEMLSSFFQSRGYEAITAGSASQALRQVEIHPDLILLDINMPGEDGFSLCGKIRDFINCPILFLTARVEDADKVRAFLAGGDDYIVKPFSLLELEARVAAHLRREQRNASSSLVKFTDSLVIDYGRRKVFSSGRELPLAKKDFAIVSLLSQNPRQVFDRERIYERIWGYDAEGSSTVVAEHIRKIRSVFEEYGCKDYIETIWGVGYTWKE</sequence>
<keyword evidence="4" id="KW-0804">Transcription</keyword>
<dbReference type="CDD" id="cd17574">
    <property type="entry name" value="REC_OmpR"/>
    <property type="match status" value="1"/>
</dbReference>
<evidence type="ECO:0000256" key="4">
    <source>
        <dbReference type="ARBA" id="ARBA00023163"/>
    </source>
</evidence>
<dbReference type="EMBL" id="QVLU01000030">
    <property type="protein sequence ID" value="RGE66243.1"/>
    <property type="molecule type" value="Genomic_DNA"/>
</dbReference>
<dbReference type="OrthoDB" id="9790442at2"/>
<dbReference type="GO" id="GO:0000156">
    <property type="term" value="F:phosphorelay response regulator activity"/>
    <property type="evidence" value="ECO:0007669"/>
    <property type="project" value="TreeGrafter"/>
</dbReference>
<name>A0A3E3IGR4_9FIRM</name>
<dbReference type="GO" id="GO:0005829">
    <property type="term" value="C:cytosol"/>
    <property type="evidence" value="ECO:0007669"/>
    <property type="project" value="TreeGrafter"/>
</dbReference>
<organism evidence="10 11">
    <name type="scientific">Eisenbergiella massiliensis</name>
    <dbReference type="NCBI Taxonomy" id="1720294"/>
    <lineage>
        <taxon>Bacteria</taxon>
        <taxon>Bacillati</taxon>
        <taxon>Bacillota</taxon>
        <taxon>Clostridia</taxon>
        <taxon>Lachnospirales</taxon>
        <taxon>Lachnospiraceae</taxon>
        <taxon>Eisenbergiella</taxon>
    </lineage>
</organism>
<reference evidence="10 11" key="1">
    <citation type="submission" date="2018-08" db="EMBL/GenBank/DDBJ databases">
        <title>A genome reference for cultivated species of the human gut microbiota.</title>
        <authorList>
            <person name="Zou Y."/>
            <person name="Xue W."/>
            <person name="Luo G."/>
        </authorList>
    </citation>
    <scope>NUCLEOTIDE SEQUENCE [LARGE SCALE GENOMIC DNA]</scope>
    <source>
        <strain evidence="10 11">AF26-4BH</strain>
    </source>
</reference>
<evidence type="ECO:0000313" key="11">
    <source>
        <dbReference type="Proteomes" id="UP000261166"/>
    </source>
</evidence>
<dbReference type="Pfam" id="PF00486">
    <property type="entry name" value="Trans_reg_C"/>
    <property type="match status" value="1"/>
</dbReference>
<dbReference type="SUPFAM" id="SSF52172">
    <property type="entry name" value="CheY-like"/>
    <property type="match status" value="1"/>
</dbReference>
<dbReference type="SMART" id="SM00862">
    <property type="entry name" value="Trans_reg_C"/>
    <property type="match status" value="1"/>
</dbReference>
<keyword evidence="2" id="KW-0805">Transcription regulation</keyword>
<evidence type="ECO:0000313" key="10">
    <source>
        <dbReference type="EMBL" id="RGE66243.1"/>
    </source>
</evidence>
<dbReference type="Gene3D" id="3.40.50.2300">
    <property type="match status" value="1"/>
</dbReference>
<dbReference type="InterPro" id="IPR001867">
    <property type="entry name" value="OmpR/PhoB-type_DNA-bd"/>
</dbReference>
<dbReference type="GO" id="GO:0000976">
    <property type="term" value="F:transcription cis-regulatory region binding"/>
    <property type="evidence" value="ECO:0007669"/>
    <property type="project" value="TreeGrafter"/>
</dbReference>
<feature type="domain" description="OmpR/PhoB-type" evidence="9">
    <location>
        <begin position="131"/>
        <end position="230"/>
    </location>
</feature>
<dbReference type="RefSeq" id="WP_025488654.1">
    <property type="nucleotide sequence ID" value="NZ_CALBAU010000393.1"/>
</dbReference>
<dbReference type="InterPro" id="IPR039420">
    <property type="entry name" value="WalR-like"/>
</dbReference>
<dbReference type="PANTHER" id="PTHR48111:SF2">
    <property type="entry name" value="RESPONSE REGULATOR SAER"/>
    <property type="match status" value="1"/>
</dbReference>
<dbReference type="SMART" id="SM00448">
    <property type="entry name" value="REC"/>
    <property type="match status" value="1"/>
</dbReference>
<dbReference type="Pfam" id="PF00072">
    <property type="entry name" value="Response_reg"/>
    <property type="match status" value="1"/>
</dbReference>
<keyword evidence="3 7" id="KW-0238">DNA-binding</keyword>
<dbReference type="GO" id="GO:0032993">
    <property type="term" value="C:protein-DNA complex"/>
    <property type="evidence" value="ECO:0007669"/>
    <property type="project" value="TreeGrafter"/>
</dbReference>
<evidence type="ECO:0000256" key="7">
    <source>
        <dbReference type="PROSITE-ProRule" id="PRU01091"/>
    </source>
</evidence>
<dbReference type="Proteomes" id="UP000261166">
    <property type="component" value="Unassembled WGS sequence"/>
</dbReference>
<dbReference type="InterPro" id="IPR036388">
    <property type="entry name" value="WH-like_DNA-bd_sf"/>
</dbReference>
<dbReference type="GO" id="GO:0006355">
    <property type="term" value="P:regulation of DNA-templated transcription"/>
    <property type="evidence" value="ECO:0007669"/>
    <property type="project" value="InterPro"/>
</dbReference>
<dbReference type="InterPro" id="IPR011006">
    <property type="entry name" value="CheY-like_superfamily"/>
</dbReference>
<dbReference type="Gene3D" id="1.10.10.10">
    <property type="entry name" value="Winged helix-like DNA-binding domain superfamily/Winged helix DNA-binding domain"/>
    <property type="match status" value="1"/>
</dbReference>
<evidence type="ECO:0000256" key="3">
    <source>
        <dbReference type="ARBA" id="ARBA00023125"/>
    </source>
</evidence>
<dbReference type="InterPro" id="IPR001789">
    <property type="entry name" value="Sig_transdc_resp-reg_receiver"/>
</dbReference>
<proteinExistence type="predicted"/>
<evidence type="ECO:0000256" key="6">
    <source>
        <dbReference type="PROSITE-ProRule" id="PRU00169"/>
    </source>
</evidence>
<keyword evidence="6" id="KW-0597">Phosphoprotein</keyword>